<dbReference type="RefSeq" id="XP_009495650.1">
    <property type="nucleotide sequence ID" value="XM_009497375.1"/>
</dbReference>
<reference evidence="8" key="1">
    <citation type="submission" date="2013-04" db="EMBL/GenBank/DDBJ databases">
        <title>The Genome Sequence of Fonticula alba ATCC 38817.</title>
        <authorList>
            <consortium name="The Broad Institute Genomics Platform"/>
            <person name="Russ C."/>
            <person name="Cuomo C."/>
            <person name="Burger G."/>
            <person name="Gray M.W."/>
            <person name="Holland P.W.H."/>
            <person name="King N."/>
            <person name="Lang F.B.F."/>
            <person name="Roger A.J."/>
            <person name="Ruiz-Trillo I."/>
            <person name="Brown M."/>
            <person name="Walker B."/>
            <person name="Young S."/>
            <person name="Zeng Q."/>
            <person name="Gargeya S."/>
            <person name="Fitzgerald M."/>
            <person name="Haas B."/>
            <person name="Abouelleil A."/>
            <person name="Allen A.W."/>
            <person name="Alvarado L."/>
            <person name="Arachchi H.M."/>
            <person name="Berlin A.M."/>
            <person name="Chapman S.B."/>
            <person name="Gainer-Dewar J."/>
            <person name="Goldberg J."/>
            <person name="Griggs A."/>
            <person name="Gujja S."/>
            <person name="Hansen M."/>
            <person name="Howarth C."/>
            <person name="Imamovic A."/>
            <person name="Ireland A."/>
            <person name="Larimer J."/>
            <person name="McCowan C."/>
            <person name="Murphy C."/>
            <person name="Pearson M."/>
            <person name="Poon T.W."/>
            <person name="Priest M."/>
            <person name="Roberts A."/>
            <person name="Saif S."/>
            <person name="Shea T."/>
            <person name="Sisk P."/>
            <person name="Sykes S."/>
            <person name="Wortman J."/>
            <person name="Nusbaum C."/>
            <person name="Birren B."/>
        </authorList>
    </citation>
    <scope>NUCLEOTIDE SEQUENCE [LARGE SCALE GENOMIC DNA]</scope>
    <source>
        <strain evidence="8">ATCC 38817</strain>
    </source>
</reference>
<dbReference type="EMBL" id="KB932205">
    <property type="protein sequence ID" value="KCV70044.1"/>
    <property type="molecule type" value="Genomic_DNA"/>
</dbReference>
<dbReference type="GO" id="GO:0030692">
    <property type="term" value="C:Noc4p-Nop14p complex"/>
    <property type="evidence" value="ECO:0007669"/>
    <property type="project" value="TreeGrafter"/>
</dbReference>
<accession>A0A058Z6Y9</accession>
<dbReference type="PANTHER" id="PTHR23183">
    <property type="entry name" value="NOP14"/>
    <property type="match status" value="1"/>
</dbReference>
<feature type="compositionally biased region" description="Basic and acidic residues" evidence="7">
    <location>
        <begin position="337"/>
        <end position="364"/>
    </location>
</feature>
<evidence type="ECO:0000256" key="1">
    <source>
        <dbReference type="ARBA" id="ARBA00004604"/>
    </source>
</evidence>
<dbReference type="GO" id="GO:0032040">
    <property type="term" value="C:small-subunit processome"/>
    <property type="evidence" value="ECO:0007669"/>
    <property type="project" value="InterPro"/>
</dbReference>
<protein>
    <recommendedName>
        <fullName evidence="10">Nop14-like protein</fullName>
    </recommendedName>
</protein>
<dbReference type="OMA" id="KSCWPSL"/>
<sequence length="985" mass="110859">MSKRSGGSALTRLKHSLREAGAIGRVSKTKQKRLGAGAGPAVAAPENPFERKVTKTKFEVLGRRRPGETGRPTVARSRSEQTRKETLLVEYKSRNHKSGFKDRRFGETDANMTEEDRMLERFAKERQRLSSRKSSNFNLNDDDDDDDGADALTITHGGRSLADLDNFDDFVPSEDDIGDDDLALGRLDRETVTRSHFGGGGDYADQEPAGQASVEARPRTRREIMQEIIEKSKAHKQERQEARQQDLVEMEKLDRDFSEMRSLLQIREPIRRKGAEAAAEAATEAAAATEADANKMKWQKLDEQRKLAKRQEALDRGNESDLSDIDDQAEYDQLLEEMSRDERARPSDRLKSAEERLHEERDKLKRLEAERFKRMMGLTAASGAEETQAEDGADTLDGPGAGRRARTGLSTTISYDKDGRLQLSSADRQAVDEEIAKRRKLHPEDEDEDGHSDDDDDDDDGDDDDDDDDDDGDDDEEEEDGDSDDDSEAISSDEEEEEVASARQAFYQDSDDEDSGKRSAGLGSKDALGESTLLARSLTNKAGRVEFSDVVDEAAAAELPFTFAAPEDLATFLQYVTGRSPDDLRLVIERLMTLYHIRLAAANRGHLETLVGVLLDYLEPLGLGSDEPDFERAIVMAPYLRRLVQVLGNPAVEICIERLKRVRQEVVADASLMPNQFHALFYQMMGYIFPTSDFRHPVATPLQLLMGQSLVFGASRSLYERSVGIFMCAQFVEFQKTTRRFVPEAATFVTRLLNSLHEECSAWADTTSVALEVDAEYSQSWPRLLSHSVPADKVAAHRGALLRIALEILYEQATLLSTTMSLPVIVHPMIETLKKFAPDAGNAGWLPESLAQRAGHILKQIQFLSDSVVASRLPLMWQRHRAVAIKTRAPRIEKSYRVGQRRDPNPERQEAKKLAYELRTVRRGATRELRRDAAFLSRVKRDEVIKSDREYKEKIKSIYSSLSKEANSMSSEERAHLKRKQFKLR</sequence>
<evidence type="ECO:0000256" key="2">
    <source>
        <dbReference type="ARBA" id="ARBA00007466"/>
    </source>
</evidence>
<feature type="compositionally biased region" description="Basic residues" evidence="7">
    <location>
        <begin position="976"/>
        <end position="985"/>
    </location>
</feature>
<comment type="subcellular location">
    <subcellularLocation>
        <location evidence="1">Nucleus</location>
        <location evidence="1">Nucleolus</location>
    </subcellularLocation>
</comment>
<comment type="function">
    <text evidence="6">Involved in nucleolar processing of pre-18S ribosomal RNA. Has a role in the nuclear export of 40S pre-ribosomal subunit to the cytoplasm.</text>
</comment>
<evidence type="ECO:0000256" key="4">
    <source>
        <dbReference type="ARBA" id="ARBA00022552"/>
    </source>
</evidence>
<feature type="compositionally biased region" description="Basic and acidic residues" evidence="7">
    <location>
        <begin position="77"/>
        <end position="86"/>
    </location>
</feature>
<dbReference type="InterPro" id="IPR007276">
    <property type="entry name" value="Nop14"/>
</dbReference>
<evidence type="ECO:0000313" key="8">
    <source>
        <dbReference type="EMBL" id="KCV70044.1"/>
    </source>
</evidence>
<organism evidence="8">
    <name type="scientific">Fonticula alba</name>
    <name type="common">Slime mold</name>
    <dbReference type="NCBI Taxonomy" id="691883"/>
    <lineage>
        <taxon>Eukaryota</taxon>
        <taxon>Rotosphaerida</taxon>
        <taxon>Fonticulaceae</taxon>
        <taxon>Fonticula</taxon>
    </lineage>
</organism>
<evidence type="ECO:0000256" key="5">
    <source>
        <dbReference type="ARBA" id="ARBA00023242"/>
    </source>
</evidence>
<name>A0A058Z6Y9_FONAL</name>
<evidence type="ECO:0000256" key="7">
    <source>
        <dbReference type="SAM" id="MobiDB-lite"/>
    </source>
</evidence>
<feature type="region of interest" description="Disordered" evidence="7">
    <location>
        <begin position="121"/>
        <end position="157"/>
    </location>
</feature>
<dbReference type="GO" id="GO:0030490">
    <property type="term" value="P:maturation of SSU-rRNA"/>
    <property type="evidence" value="ECO:0007669"/>
    <property type="project" value="TreeGrafter"/>
</dbReference>
<dbReference type="STRING" id="691883.A0A058Z6Y9"/>
<feature type="region of interest" description="Disordered" evidence="7">
    <location>
        <begin position="962"/>
        <end position="985"/>
    </location>
</feature>
<dbReference type="eggNOG" id="KOG2147">
    <property type="taxonomic scope" value="Eukaryota"/>
</dbReference>
<comment type="similarity">
    <text evidence="2">Belongs to the NOP14 family.</text>
</comment>
<feature type="compositionally biased region" description="Acidic residues" evidence="7">
    <location>
        <begin position="140"/>
        <end position="149"/>
    </location>
</feature>
<feature type="compositionally biased region" description="Basic and acidic residues" evidence="7">
    <location>
        <begin position="48"/>
        <end position="68"/>
    </location>
</feature>
<keyword evidence="4" id="KW-0698">rRNA processing</keyword>
<feature type="compositionally biased region" description="Acidic residues" evidence="7">
    <location>
        <begin position="321"/>
        <end position="335"/>
    </location>
</feature>
<keyword evidence="5" id="KW-0539">Nucleus</keyword>
<dbReference type="OrthoDB" id="441771at2759"/>
<dbReference type="AlphaFoldDB" id="A0A058Z6Y9"/>
<feature type="compositionally biased region" description="Basic and acidic residues" evidence="7">
    <location>
        <begin position="303"/>
        <end position="319"/>
    </location>
</feature>
<evidence type="ECO:0000256" key="6">
    <source>
        <dbReference type="ARBA" id="ARBA00024695"/>
    </source>
</evidence>
<keyword evidence="3" id="KW-0690">Ribosome biogenesis</keyword>
<feature type="region of interest" description="Disordered" evidence="7">
    <location>
        <begin position="303"/>
        <end position="364"/>
    </location>
</feature>
<dbReference type="GeneID" id="20528233"/>
<feature type="region of interest" description="Disordered" evidence="7">
    <location>
        <begin position="1"/>
        <end position="86"/>
    </location>
</feature>
<evidence type="ECO:0000313" key="9">
    <source>
        <dbReference type="Proteomes" id="UP000030693"/>
    </source>
</evidence>
<feature type="compositionally biased region" description="Acidic residues" evidence="7">
    <location>
        <begin position="444"/>
        <end position="499"/>
    </location>
</feature>
<dbReference type="Pfam" id="PF04147">
    <property type="entry name" value="Nop14"/>
    <property type="match status" value="1"/>
</dbReference>
<dbReference type="PANTHER" id="PTHR23183:SF0">
    <property type="entry name" value="NUCLEOLAR PROTEIN 14"/>
    <property type="match status" value="1"/>
</dbReference>
<evidence type="ECO:0008006" key="10">
    <source>
        <dbReference type="Google" id="ProtNLM"/>
    </source>
</evidence>
<proteinExistence type="inferred from homology"/>
<feature type="region of interest" description="Disordered" evidence="7">
    <location>
        <begin position="193"/>
        <end position="219"/>
    </location>
</feature>
<evidence type="ECO:0000256" key="3">
    <source>
        <dbReference type="ARBA" id="ARBA00022517"/>
    </source>
</evidence>
<feature type="region of interest" description="Disordered" evidence="7">
    <location>
        <begin position="377"/>
        <end position="525"/>
    </location>
</feature>
<gene>
    <name evidence="8" type="ORF">H696_03508</name>
</gene>
<dbReference type="Proteomes" id="UP000030693">
    <property type="component" value="Unassembled WGS sequence"/>
</dbReference>
<keyword evidence="9" id="KW-1185">Reference proteome</keyword>